<comment type="caution">
    <text evidence="1">The sequence shown here is derived from an EMBL/GenBank/DDBJ whole genome shotgun (WGS) entry which is preliminary data.</text>
</comment>
<keyword evidence="2" id="KW-1185">Reference proteome</keyword>
<name>A0A8J5V4T2_ZIZPA</name>
<evidence type="ECO:0000313" key="2">
    <source>
        <dbReference type="Proteomes" id="UP000729402"/>
    </source>
</evidence>
<dbReference type="EMBL" id="JAAALK010000287">
    <property type="protein sequence ID" value="KAG8059447.1"/>
    <property type="molecule type" value="Genomic_DNA"/>
</dbReference>
<reference evidence="1" key="1">
    <citation type="journal article" date="2021" name="bioRxiv">
        <title>Whole Genome Assembly and Annotation of Northern Wild Rice, Zizania palustris L., Supports a Whole Genome Duplication in the Zizania Genus.</title>
        <authorList>
            <person name="Haas M."/>
            <person name="Kono T."/>
            <person name="Macchietto M."/>
            <person name="Millas R."/>
            <person name="McGilp L."/>
            <person name="Shao M."/>
            <person name="Duquette J."/>
            <person name="Hirsch C.N."/>
            <person name="Kimball J."/>
        </authorList>
    </citation>
    <scope>NUCLEOTIDE SEQUENCE</scope>
    <source>
        <tissue evidence="1">Fresh leaf tissue</tissue>
    </source>
</reference>
<gene>
    <name evidence="1" type="ORF">GUJ93_ZPchr0002g26773</name>
</gene>
<evidence type="ECO:0000313" key="1">
    <source>
        <dbReference type="EMBL" id="KAG8059447.1"/>
    </source>
</evidence>
<organism evidence="1 2">
    <name type="scientific">Zizania palustris</name>
    <name type="common">Northern wild rice</name>
    <dbReference type="NCBI Taxonomy" id="103762"/>
    <lineage>
        <taxon>Eukaryota</taxon>
        <taxon>Viridiplantae</taxon>
        <taxon>Streptophyta</taxon>
        <taxon>Embryophyta</taxon>
        <taxon>Tracheophyta</taxon>
        <taxon>Spermatophyta</taxon>
        <taxon>Magnoliopsida</taxon>
        <taxon>Liliopsida</taxon>
        <taxon>Poales</taxon>
        <taxon>Poaceae</taxon>
        <taxon>BOP clade</taxon>
        <taxon>Oryzoideae</taxon>
        <taxon>Oryzeae</taxon>
        <taxon>Zizaniinae</taxon>
        <taxon>Zizania</taxon>
    </lineage>
</organism>
<dbReference type="AlphaFoldDB" id="A0A8J5V4T2"/>
<proteinExistence type="predicted"/>
<sequence length="155" mass="17519">MHGRQGGRSLYLLLRSVLAWRGYDRWVHGFPAAIGVVGCGLNNISVRRRRSPSPSPPNFRPLLGRKRHILVALCTENLDVVGSQDQQEGDGSRYTRLQQFPPSCSLLYSNLQLVYSNFSFSTEKECHPFPLCVSEQIMENRKAYAMEGDFALCKV</sequence>
<protein>
    <submittedName>
        <fullName evidence="1">Uncharacterized protein</fullName>
    </submittedName>
</protein>
<accession>A0A8J5V4T2</accession>
<dbReference type="Proteomes" id="UP000729402">
    <property type="component" value="Unassembled WGS sequence"/>
</dbReference>
<reference evidence="1" key="2">
    <citation type="submission" date="2021-02" db="EMBL/GenBank/DDBJ databases">
        <authorList>
            <person name="Kimball J.A."/>
            <person name="Haas M.W."/>
            <person name="Macchietto M."/>
            <person name="Kono T."/>
            <person name="Duquette J."/>
            <person name="Shao M."/>
        </authorList>
    </citation>
    <scope>NUCLEOTIDE SEQUENCE</scope>
    <source>
        <tissue evidence="1">Fresh leaf tissue</tissue>
    </source>
</reference>